<evidence type="ECO:0000256" key="8">
    <source>
        <dbReference type="ARBA" id="ARBA00023136"/>
    </source>
</evidence>
<reference evidence="15" key="1">
    <citation type="submission" date="2012-12" db="EMBL/GenBank/DDBJ databases">
        <authorList>
            <person name="Hellsten U."/>
            <person name="Grimwood J."/>
            <person name="Chapman J.A."/>
            <person name="Shapiro H."/>
            <person name="Aerts A."/>
            <person name="Otillar R.P."/>
            <person name="Terry A.Y."/>
            <person name="Boore J.L."/>
            <person name="Simakov O."/>
            <person name="Marletaz F."/>
            <person name="Cho S.-J."/>
            <person name="Edsinger-Gonzales E."/>
            <person name="Havlak P."/>
            <person name="Kuo D.-H."/>
            <person name="Larsson T."/>
            <person name="Lv J."/>
            <person name="Arendt D."/>
            <person name="Savage R."/>
            <person name="Osoegawa K."/>
            <person name="de Jong P."/>
            <person name="Lindberg D.R."/>
            <person name="Seaver E.C."/>
            <person name="Weisblat D.A."/>
            <person name="Putnam N.H."/>
            <person name="Grigoriev I.V."/>
            <person name="Rokhsar D.S."/>
        </authorList>
    </citation>
    <scope>NUCLEOTIDE SEQUENCE</scope>
</reference>
<evidence type="ECO:0000256" key="3">
    <source>
        <dbReference type="ARBA" id="ARBA00015303"/>
    </source>
</evidence>
<dbReference type="GO" id="GO:0016485">
    <property type="term" value="P:protein processing"/>
    <property type="evidence" value="ECO:0000318"/>
    <property type="project" value="GO_Central"/>
</dbReference>
<reference evidence="13 15" key="2">
    <citation type="journal article" date="2013" name="Nature">
        <title>Insights into bilaterian evolution from three spiralian genomes.</title>
        <authorList>
            <person name="Simakov O."/>
            <person name="Marletaz F."/>
            <person name="Cho S.J."/>
            <person name="Edsinger-Gonzales E."/>
            <person name="Havlak P."/>
            <person name="Hellsten U."/>
            <person name="Kuo D.H."/>
            <person name="Larsson T."/>
            <person name="Lv J."/>
            <person name="Arendt D."/>
            <person name="Savage R."/>
            <person name="Osoegawa K."/>
            <person name="de Jong P."/>
            <person name="Grimwood J."/>
            <person name="Chapman J.A."/>
            <person name="Shapiro H."/>
            <person name="Aerts A."/>
            <person name="Otillar R.P."/>
            <person name="Terry A.Y."/>
            <person name="Boore J.L."/>
            <person name="Grigoriev I.V."/>
            <person name="Lindberg D.R."/>
            <person name="Seaver E.C."/>
            <person name="Weisblat D.A."/>
            <person name="Putnam N.H."/>
            <person name="Rokhsar D.S."/>
        </authorList>
    </citation>
    <scope>NUCLEOTIDE SEQUENCE</scope>
</reference>
<dbReference type="eggNOG" id="KOG2657">
    <property type="taxonomic scope" value="Eukaryota"/>
</dbReference>
<dbReference type="GO" id="GO:0005886">
    <property type="term" value="C:plasma membrane"/>
    <property type="evidence" value="ECO:0000318"/>
    <property type="project" value="GO_Central"/>
</dbReference>
<reference evidence="14" key="3">
    <citation type="submission" date="2015-06" db="UniProtKB">
        <authorList>
            <consortium name="EnsemblMetazoa"/>
        </authorList>
    </citation>
    <scope>IDENTIFICATION</scope>
</reference>
<dbReference type="GO" id="GO:0007219">
    <property type="term" value="P:Notch signaling pathway"/>
    <property type="evidence" value="ECO:0007669"/>
    <property type="project" value="UniProtKB-KW"/>
</dbReference>
<evidence type="ECO:0000313" key="14">
    <source>
        <dbReference type="EnsemblMetazoa" id="HelroP190817"/>
    </source>
</evidence>
<feature type="transmembrane region" description="Helical" evidence="11">
    <location>
        <begin position="743"/>
        <end position="761"/>
    </location>
</feature>
<feature type="region of interest" description="Disordered" evidence="10">
    <location>
        <begin position="394"/>
        <end position="426"/>
    </location>
</feature>
<evidence type="ECO:0000256" key="4">
    <source>
        <dbReference type="ARBA" id="ARBA00022692"/>
    </source>
</evidence>
<evidence type="ECO:0000256" key="5">
    <source>
        <dbReference type="ARBA" id="ARBA00022729"/>
    </source>
</evidence>
<organism evidence="14 15">
    <name type="scientific">Helobdella robusta</name>
    <name type="common">Californian leech</name>
    <dbReference type="NCBI Taxonomy" id="6412"/>
    <lineage>
        <taxon>Eukaryota</taxon>
        <taxon>Metazoa</taxon>
        <taxon>Spiralia</taxon>
        <taxon>Lophotrochozoa</taxon>
        <taxon>Annelida</taxon>
        <taxon>Clitellata</taxon>
        <taxon>Hirudinea</taxon>
        <taxon>Rhynchobdellida</taxon>
        <taxon>Glossiphoniidae</taxon>
        <taxon>Helobdella</taxon>
    </lineage>
</organism>
<dbReference type="PANTHER" id="PTHR21092:SF0">
    <property type="entry name" value="NICASTRIN"/>
    <property type="match status" value="1"/>
</dbReference>
<dbReference type="CTD" id="20211711"/>
<name>T1FSB4_HELRO</name>
<evidence type="ECO:0000256" key="9">
    <source>
        <dbReference type="ARBA" id="ARBA00023180"/>
    </source>
</evidence>
<dbReference type="PANTHER" id="PTHR21092">
    <property type="entry name" value="NICASTRIN"/>
    <property type="match status" value="1"/>
</dbReference>
<dbReference type="SUPFAM" id="SSF53187">
    <property type="entry name" value="Zn-dependent exopeptidases"/>
    <property type="match status" value="1"/>
</dbReference>
<dbReference type="OrthoDB" id="755951at2759"/>
<keyword evidence="4 11" id="KW-0812">Transmembrane</keyword>
<dbReference type="InterPro" id="IPR008710">
    <property type="entry name" value="Nicastrin"/>
</dbReference>
<dbReference type="GO" id="GO:0007220">
    <property type="term" value="P:Notch receptor processing"/>
    <property type="evidence" value="ECO:0000318"/>
    <property type="project" value="GO_Central"/>
</dbReference>
<dbReference type="Pfam" id="PF05450">
    <property type="entry name" value="Nicastrin"/>
    <property type="match status" value="2"/>
</dbReference>
<dbReference type="EMBL" id="KB096134">
    <property type="protein sequence ID" value="ESO07932.1"/>
    <property type="molecule type" value="Genomic_DNA"/>
</dbReference>
<evidence type="ECO:0000256" key="1">
    <source>
        <dbReference type="ARBA" id="ARBA00004479"/>
    </source>
</evidence>
<feature type="domain" description="Nicastrin small lobe" evidence="12">
    <location>
        <begin position="46"/>
        <end position="209"/>
    </location>
</feature>
<keyword evidence="15" id="KW-1185">Reference proteome</keyword>
<keyword evidence="8 11" id="KW-0472">Membrane</keyword>
<evidence type="ECO:0000313" key="15">
    <source>
        <dbReference type="Proteomes" id="UP000015101"/>
    </source>
</evidence>
<dbReference type="EMBL" id="AMQM01003334">
    <property type="status" value="NOT_ANNOTATED_CDS"/>
    <property type="molecule type" value="Genomic_DNA"/>
</dbReference>
<evidence type="ECO:0000256" key="6">
    <source>
        <dbReference type="ARBA" id="ARBA00022976"/>
    </source>
</evidence>
<dbReference type="RefSeq" id="XP_009013721.1">
    <property type="nucleotide sequence ID" value="XM_009015473.1"/>
</dbReference>
<dbReference type="HOGENOM" id="CLU_361809_0_0_1"/>
<dbReference type="InterPro" id="IPR041084">
    <property type="entry name" value="Ncstrn_small"/>
</dbReference>
<dbReference type="InParanoid" id="T1FSB4"/>
<dbReference type="AlphaFoldDB" id="T1FSB4"/>
<evidence type="ECO:0000256" key="11">
    <source>
        <dbReference type="SAM" id="Phobius"/>
    </source>
</evidence>
<dbReference type="Gene3D" id="3.40.630.10">
    <property type="entry name" value="Zn peptidases"/>
    <property type="match status" value="1"/>
</dbReference>
<dbReference type="Proteomes" id="UP000015101">
    <property type="component" value="Unassembled WGS sequence"/>
</dbReference>
<evidence type="ECO:0000256" key="2">
    <source>
        <dbReference type="ARBA" id="ARBA00007717"/>
    </source>
</evidence>
<dbReference type="GeneID" id="20211711"/>
<evidence type="ECO:0000256" key="10">
    <source>
        <dbReference type="SAM" id="MobiDB-lite"/>
    </source>
</evidence>
<evidence type="ECO:0000256" key="7">
    <source>
        <dbReference type="ARBA" id="ARBA00022989"/>
    </source>
</evidence>
<keyword evidence="7 11" id="KW-1133">Transmembrane helix</keyword>
<comment type="similarity">
    <text evidence="2">Belongs to the nicastrin family.</text>
</comment>
<dbReference type="KEGG" id="hro:HELRODRAFT_190817"/>
<evidence type="ECO:0000313" key="13">
    <source>
        <dbReference type="EMBL" id="ESO07932.1"/>
    </source>
</evidence>
<accession>T1FSB4</accession>
<protein>
    <recommendedName>
        <fullName evidence="3">Nicastrin</fullName>
    </recommendedName>
</protein>
<dbReference type="STRING" id="6412.T1FSB4"/>
<dbReference type="FunCoup" id="T1FSB4">
    <property type="interactions" value="1588"/>
</dbReference>
<keyword evidence="9" id="KW-0325">Glycoprotein</keyword>
<dbReference type="EnsemblMetazoa" id="HelroT190817">
    <property type="protein sequence ID" value="HelroP190817"/>
    <property type="gene ID" value="HelroG190817"/>
</dbReference>
<comment type="subcellular location">
    <subcellularLocation>
        <location evidence="1">Membrane</location>
        <topology evidence="1">Single-pass type I membrane protein</topology>
    </subcellularLocation>
</comment>
<evidence type="ECO:0000259" key="12">
    <source>
        <dbReference type="Pfam" id="PF18266"/>
    </source>
</evidence>
<sequence>MQSANNLLFQHSFGINLTRRDLMTSWHELISDVIVYNVKRDDFSICMKFLNSTDQMGCSGDYGGNTGVLMTVSSEKDLDWLRQPGHEKNYIILMGLDFLESRIIEEFIDIEKIVGVLIDVTTPHQTAFFSPDLSSPNYEQSIYTRNFDWNMVGNGLLFMDIPFPMALLHNNETVKIMRDCYLNHNKRLMGGCYMACPLCAVKMNMAMNADTSSRVCLRRELLPNDVFNVYRFCDTLAGYSYLASLTPWGGFPKDSVTIIAARLDALSLFETRSPGAVSTVTGLVTLYAIASILSKVVDGNQAEFKSKPVVFALFNGESLTYMGSSRIVHDLMKDAHKFLSLEQISTIIEMGHLGRPEVYRSVLPPKNKTLRDVGRGANLQDLIKSAGEMRKPIAQFTGPPVPSPTNATNETKEERPFVPTPTNQSDADINEAFSDVAYIHGDISYPEESKDKVLALINKFMTEQQDKRVVLRRSTMNKLPPSSIHAFLKKKQSIVGLVVANHDKSYDNLFHNSFLDTPEQHNWYEKKWSELDKYNKITENVQYMASVATTVACVVFREVTGKTACAPTMAADQKMIANLLYCFTQDPECELFKSIVPQRFLEFISDPERKSYFTNRFIYQEVELEPFYTQIHNYVFAHVIGKPLDEKECEVVKKGSKKDPLEPVKILTNGFNNTELNKRVPECKSLYINVIRTGSPLLDPVLQSNADLVVSVDFPTWTLSTFNDKHISIKVFLLPCSAQEIKTLLLGIGVVLFFIPMTAFVKKKLLIAPRLDH</sequence>
<keyword evidence="5" id="KW-0732">Signal</keyword>
<proteinExistence type="inferred from homology"/>
<dbReference type="Pfam" id="PF18266">
    <property type="entry name" value="Ncstrn_small"/>
    <property type="match status" value="1"/>
</dbReference>
<gene>
    <name evidence="14" type="primary">20211711</name>
    <name evidence="13" type="ORF">HELRODRAFT_190817</name>
</gene>
<keyword evidence="6" id="KW-0914">Notch signaling pathway</keyword>